<gene>
    <name evidence="1" type="ORF">UFOVP929_37</name>
</gene>
<name>A0A6J5PRX6_9CAUD</name>
<sequence>MISEETETKYFSEDAKRSILEMAKRPIALMTIAQSHGIPSSTLANRIDEEDDFALAFQKERASIQSKIMDQVMEKGDGDWRMWFQVAERLFPSGYGKEKGNTIKIEASAFDWNQLGRLSEKDLPKREVKHIEAESIKVDD</sequence>
<reference evidence="1" key="1">
    <citation type="submission" date="2020-05" db="EMBL/GenBank/DDBJ databases">
        <authorList>
            <person name="Chiriac C."/>
            <person name="Salcher M."/>
            <person name="Ghai R."/>
            <person name="Kavagutti S V."/>
        </authorList>
    </citation>
    <scope>NUCLEOTIDE SEQUENCE</scope>
</reference>
<accession>A0A6J5PRX6</accession>
<dbReference type="EMBL" id="LR796871">
    <property type="protein sequence ID" value="CAB4172005.1"/>
    <property type="molecule type" value="Genomic_DNA"/>
</dbReference>
<protein>
    <submittedName>
        <fullName evidence="1">Uncharacterized protein</fullName>
    </submittedName>
</protein>
<organism evidence="1">
    <name type="scientific">uncultured Caudovirales phage</name>
    <dbReference type="NCBI Taxonomy" id="2100421"/>
    <lineage>
        <taxon>Viruses</taxon>
        <taxon>Duplodnaviria</taxon>
        <taxon>Heunggongvirae</taxon>
        <taxon>Uroviricota</taxon>
        <taxon>Caudoviricetes</taxon>
        <taxon>Peduoviridae</taxon>
        <taxon>Maltschvirus</taxon>
        <taxon>Maltschvirus maltsch</taxon>
    </lineage>
</organism>
<proteinExistence type="predicted"/>
<evidence type="ECO:0000313" key="1">
    <source>
        <dbReference type="EMBL" id="CAB4172005.1"/>
    </source>
</evidence>